<proteinExistence type="predicted"/>
<dbReference type="SUPFAM" id="SSF53335">
    <property type="entry name" value="S-adenosyl-L-methionine-dependent methyltransferases"/>
    <property type="match status" value="1"/>
</dbReference>
<dbReference type="GO" id="GO:0008757">
    <property type="term" value="F:S-adenosylmethionine-dependent methyltransferase activity"/>
    <property type="evidence" value="ECO:0007669"/>
    <property type="project" value="InterPro"/>
</dbReference>
<keyword evidence="5" id="KW-1185">Reference proteome</keyword>
<dbReference type="GO" id="GO:0032259">
    <property type="term" value="P:methylation"/>
    <property type="evidence" value="ECO:0007669"/>
    <property type="project" value="UniProtKB-KW"/>
</dbReference>
<reference evidence="4" key="1">
    <citation type="submission" date="2023-02" db="EMBL/GenBank/DDBJ databases">
        <title>Mating type loci evolution in Malassezia.</title>
        <authorList>
            <person name="Coelho M.A."/>
        </authorList>
    </citation>
    <scope>NUCLEOTIDE SEQUENCE</scope>
    <source>
        <strain evidence="4">CBS 14136</strain>
    </source>
</reference>
<evidence type="ECO:0000313" key="4">
    <source>
        <dbReference type="EMBL" id="WFD44336.1"/>
    </source>
</evidence>
<accession>A0AAF0FDQ4</accession>
<dbReference type="Pfam" id="PF08241">
    <property type="entry name" value="Methyltransf_11"/>
    <property type="match status" value="1"/>
</dbReference>
<dbReference type="AlphaFoldDB" id="A0AAF0FDQ4"/>
<feature type="domain" description="Methyltransferase type 11" evidence="3">
    <location>
        <begin position="124"/>
        <end position="220"/>
    </location>
</feature>
<dbReference type="Proteomes" id="UP001214628">
    <property type="component" value="Chromosome 4"/>
</dbReference>
<keyword evidence="2" id="KW-0808">Transferase</keyword>
<dbReference type="EMBL" id="CP118378">
    <property type="protein sequence ID" value="WFD44336.1"/>
    <property type="molecule type" value="Genomic_DNA"/>
</dbReference>
<dbReference type="InterPro" id="IPR050602">
    <property type="entry name" value="Malonyl-ACP_OMT"/>
</dbReference>
<dbReference type="GO" id="GO:0005739">
    <property type="term" value="C:mitochondrion"/>
    <property type="evidence" value="ECO:0007669"/>
    <property type="project" value="TreeGrafter"/>
</dbReference>
<organism evidence="4 5">
    <name type="scientific">Malassezia psittaci</name>
    <dbReference type="NCBI Taxonomy" id="1821823"/>
    <lineage>
        <taxon>Eukaryota</taxon>
        <taxon>Fungi</taxon>
        <taxon>Dikarya</taxon>
        <taxon>Basidiomycota</taxon>
        <taxon>Ustilaginomycotina</taxon>
        <taxon>Malasseziomycetes</taxon>
        <taxon>Malasseziales</taxon>
        <taxon>Malasseziaceae</taxon>
        <taxon>Malassezia</taxon>
    </lineage>
</organism>
<dbReference type="PANTHER" id="PTHR13090:SF1">
    <property type="entry name" value="ARGININE-HYDROXYLASE NDUFAF5, MITOCHONDRIAL"/>
    <property type="match status" value="1"/>
</dbReference>
<evidence type="ECO:0000259" key="3">
    <source>
        <dbReference type="Pfam" id="PF08241"/>
    </source>
</evidence>
<sequence length="367" mass="41054">MARLIKWQRGSQSVANNLSLSSRCNLERSLLLLGMRSIATTSLLSQATPTNAPPNPAYTIFDRNAKQLQRTRAALRAPVGEDGIKDESVRGELSRKTDYVRDFAAENLAERLLDIKRNYPTIVELGAGAGHLRKFLDAEGTGVQKLIMCDTSDAMLRRDQQDDHKYPYEIERRLIDEEFLPFEENSLDCIIASGSLHWTNDLPGALVQIQRALKPDGVFIGYMLGGDTLFELRTSLMLAEQERHGGLSVHVSPMTETRDVSSLLTRAGFTLQTVDLDELTVHFPSMLELLQDLQNMGESNAVINRQTYLRRDTLIAADAIYKALHGTDEGHYPATFAPIFMIGWKPSPTQRKPLERGSAKKSLKEVL</sequence>
<dbReference type="CDD" id="cd02440">
    <property type="entry name" value="AdoMet_MTases"/>
    <property type="match status" value="1"/>
</dbReference>
<name>A0AAF0FDQ4_9BASI</name>
<evidence type="ECO:0000313" key="5">
    <source>
        <dbReference type="Proteomes" id="UP001214628"/>
    </source>
</evidence>
<dbReference type="Gene3D" id="3.40.50.150">
    <property type="entry name" value="Vaccinia Virus protein VP39"/>
    <property type="match status" value="1"/>
</dbReference>
<evidence type="ECO:0000256" key="2">
    <source>
        <dbReference type="ARBA" id="ARBA00022679"/>
    </source>
</evidence>
<protein>
    <recommendedName>
        <fullName evidence="3">Methyltransferase type 11 domain-containing protein</fullName>
    </recommendedName>
</protein>
<evidence type="ECO:0000256" key="1">
    <source>
        <dbReference type="ARBA" id="ARBA00022603"/>
    </source>
</evidence>
<dbReference type="InterPro" id="IPR013216">
    <property type="entry name" value="Methyltransf_11"/>
</dbReference>
<dbReference type="GO" id="GO:0032981">
    <property type="term" value="P:mitochondrial respiratory chain complex I assembly"/>
    <property type="evidence" value="ECO:0007669"/>
    <property type="project" value="TreeGrafter"/>
</dbReference>
<keyword evidence="1" id="KW-0489">Methyltransferase</keyword>
<gene>
    <name evidence="4" type="ORF">MPSI1_003003</name>
</gene>
<dbReference type="PANTHER" id="PTHR13090">
    <property type="entry name" value="ARGININE-HYDROXYLASE NDUFAF5, MITOCHONDRIAL"/>
    <property type="match status" value="1"/>
</dbReference>
<dbReference type="InterPro" id="IPR029063">
    <property type="entry name" value="SAM-dependent_MTases_sf"/>
</dbReference>